<name>A0ABV2IUA2_9HYPH</name>
<gene>
    <name evidence="2" type="ORF">ABID16_000001</name>
</gene>
<proteinExistence type="predicted"/>
<keyword evidence="1" id="KW-0472">Membrane</keyword>
<dbReference type="EMBL" id="JBEPMB010000001">
    <property type="protein sequence ID" value="MET3611696.1"/>
    <property type="molecule type" value="Genomic_DNA"/>
</dbReference>
<keyword evidence="1" id="KW-1133">Transmembrane helix</keyword>
<keyword evidence="1" id="KW-0812">Transmembrane</keyword>
<dbReference type="Proteomes" id="UP001549047">
    <property type="component" value="Unassembled WGS sequence"/>
</dbReference>
<accession>A0ABV2IUA2</accession>
<evidence type="ECO:0000313" key="3">
    <source>
        <dbReference type="Proteomes" id="UP001549047"/>
    </source>
</evidence>
<reference evidence="2 3" key="1">
    <citation type="submission" date="2024-06" db="EMBL/GenBank/DDBJ databases">
        <title>Genomic Encyclopedia of Type Strains, Phase IV (KMG-IV): sequencing the most valuable type-strain genomes for metagenomic binning, comparative biology and taxonomic classification.</title>
        <authorList>
            <person name="Goeker M."/>
        </authorList>
    </citation>
    <scope>NUCLEOTIDE SEQUENCE [LARGE SCALE GENOMIC DNA]</scope>
    <source>
        <strain evidence="2 3">DSM 29780</strain>
    </source>
</reference>
<dbReference type="RefSeq" id="WP_354553800.1">
    <property type="nucleotide sequence ID" value="NZ_JBEPMB010000001.1"/>
</dbReference>
<keyword evidence="3" id="KW-1185">Reference proteome</keyword>
<evidence type="ECO:0000313" key="2">
    <source>
        <dbReference type="EMBL" id="MET3611696.1"/>
    </source>
</evidence>
<organism evidence="2 3">
    <name type="scientific">Rhizobium aquaticum</name>
    <dbReference type="NCBI Taxonomy" id="1549636"/>
    <lineage>
        <taxon>Bacteria</taxon>
        <taxon>Pseudomonadati</taxon>
        <taxon>Pseudomonadota</taxon>
        <taxon>Alphaproteobacteria</taxon>
        <taxon>Hyphomicrobiales</taxon>
        <taxon>Rhizobiaceae</taxon>
        <taxon>Rhizobium/Agrobacterium group</taxon>
        <taxon>Rhizobium</taxon>
    </lineage>
</organism>
<feature type="transmembrane region" description="Helical" evidence="1">
    <location>
        <begin position="21"/>
        <end position="45"/>
    </location>
</feature>
<sequence length="263" mass="29482">MDSDSELAKSQGKQVTVRFQIWLTTLATVLNVCSTAAAVAGIFFASQQVHAALESVDKSSRNQAFSNFLETYQNLCQQSITMYDQMDGIVLNLPDDGSITLPDNFDATILTAPYEAVLSLVTTDKRNTYAQETVRLRAKLENQYKLLTVWLTQHQSEEFFGLIPSRESSDYRTSTSGPPTDYDVFQAIDNQYRCRRNMEGALSYFRRMSDPTSVADKDPGIFMLPISKTKSVKAILAEWGDTVILDYLKTSGVLEYVDVQGKE</sequence>
<protein>
    <submittedName>
        <fullName evidence="2">Uncharacterized protein</fullName>
    </submittedName>
</protein>
<evidence type="ECO:0000256" key="1">
    <source>
        <dbReference type="SAM" id="Phobius"/>
    </source>
</evidence>
<comment type="caution">
    <text evidence="2">The sequence shown here is derived from an EMBL/GenBank/DDBJ whole genome shotgun (WGS) entry which is preliminary data.</text>
</comment>